<evidence type="ECO:0000256" key="14">
    <source>
        <dbReference type="ARBA" id="ARBA00023098"/>
    </source>
</evidence>
<dbReference type="Gene3D" id="1.10.630.10">
    <property type="entry name" value="Cytochrome P450"/>
    <property type="match status" value="2"/>
</dbReference>
<feature type="non-terminal residue" evidence="22">
    <location>
        <position position="1"/>
    </location>
</feature>
<keyword evidence="6 21" id="KW-0153">Cholesterol metabolism</keyword>
<evidence type="ECO:0000256" key="17">
    <source>
        <dbReference type="ARBA" id="ARBA00023166"/>
    </source>
</evidence>
<dbReference type="GO" id="GO:0008386">
    <property type="term" value="F:cholesterol monooxygenase (side-chain-cleaving) activity"/>
    <property type="evidence" value="ECO:0007669"/>
    <property type="project" value="UniProtKB-EC"/>
</dbReference>
<proteinExistence type="inferred from homology"/>
<evidence type="ECO:0000256" key="9">
    <source>
        <dbReference type="ARBA" id="ARBA00022792"/>
    </source>
</evidence>
<dbReference type="PRINTS" id="PR00463">
    <property type="entry name" value="EP450I"/>
</dbReference>
<dbReference type="GO" id="GO:0034650">
    <property type="term" value="P:cortisol metabolic process"/>
    <property type="evidence" value="ECO:0007669"/>
    <property type="project" value="TreeGrafter"/>
</dbReference>
<evidence type="ECO:0000256" key="8">
    <source>
        <dbReference type="ARBA" id="ARBA00022723"/>
    </source>
</evidence>
<protein>
    <recommendedName>
        <fullName evidence="5 21">Cholesterol side-chain cleavage enzyme, mitochondrial</fullName>
        <ecNumber evidence="4 21">1.14.15.6</ecNumber>
    </recommendedName>
    <alternativeName>
        <fullName evidence="21">Cholesterol desmolase</fullName>
    </alternativeName>
</protein>
<keyword evidence="15 21" id="KW-0496">Mitochondrion</keyword>
<evidence type="ECO:0000256" key="15">
    <source>
        <dbReference type="ARBA" id="ARBA00023128"/>
    </source>
</evidence>
<dbReference type="EC" id="1.14.15.6" evidence="4 21"/>
<organism evidence="22 23">
    <name type="scientific">Xenopus laevis</name>
    <name type="common">African clawed frog</name>
    <dbReference type="NCBI Taxonomy" id="8355"/>
    <lineage>
        <taxon>Eukaryota</taxon>
        <taxon>Metazoa</taxon>
        <taxon>Chordata</taxon>
        <taxon>Craniata</taxon>
        <taxon>Vertebrata</taxon>
        <taxon>Euteleostomi</taxon>
        <taxon>Amphibia</taxon>
        <taxon>Batrachia</taxon>
        <taxon>Anura</taxon>
        <taxon>Pipoidea</taxon>
        <taxon>Pipidae</taxon>
        <taxon>Xenopodinae</taxon>
        <taxon>Xenopus</taxon>
        <taxon>Xenopus</taxon>
    </lineage>
</organism>
<evidence type="ECO:0000313" key="22">
    <source>
        <dbReference type="EMBL" id="OCT89413.1"/>
    </source>
</evidence>
<dbReference type="GO" id="GO:0005743">
    <property type="term" value="C:mitochondrial inner membrane"/>
    <property type="evidence" value="ECO:0007669"/>
    <property type="project" value="UniProtKB-SubCell"/>
</dbReference>
<keyword evidence="17 21" id="KW-1207">Sterol metabolism</keyword>
<dbReference type="GO" id="GO:0071375">
    <property type="term" value="P:cellular response to peptide hormone stimulus"/>
    <property type="evidence" value="ECO:0007669"/>
    <property type="project" value="TreeGrafter"/>
</dbReference>
<keyword evidence="8 20" id="KW-0479">Metal-binding</keyword>
<dbReference type="OMA" id="IAKMEMQ"/>
<dbReference type="InterPro" id="IPR036396">
    <property type="entry name" value="Cyt_P450_sf"/>
</dbReference>
<keyword evidence="18 21" id="KW-0753">Steroid metabolism</keyword>
<sequence>LPEDAAALFHVEGLYPERFVVPPWYEYYDYRNRKYGVLLNVCQNFVRRVHIQVKRRGRGKWTADLTICQVIGCSTVAVSGFYHVRAWDAIFTHGVLGSLLLQDQMPLEDIKVGLMQLMAGAIDSVGPVGTVGVRTKEEAFQTNKVRGTRGFGNRMSSGRIGRPFRLWLPIGGREYAATSSIHVEEQGATILDAILEQSMTSLTLQWAMYKLARTPSVQEKLRSEVVAAENLWVLANTRGAAISPDLDLTTLLKRIPLVKAALKENVDSLLNVGWGGEPTHFRGLWYGYGPRQCIGRRIAKMEMQLFLIHILQNFKIENVVDVGTTFNLILFPSKPIILTLHPLK</sequence>
<evidence type="ECO:0000256" key="4">
    <source>
        <dbReference type="ARBA" id="ARBA00012764"/>
    </source>
</evidence>
<comment type="subcellular location">
    <subcellularLocation>
        <location evidence="21">Mitochondrion inner membrane</location>
        <topology evidence="21">Peripheral membrane protein</topology>
    </subcellularLocation>
    <text evidence="21">Localizes to the matrix side of the mitochondrion inner membrane.</text>
</comment>
<evidence type="ECO:0000256" key="2">
    <source>
        <dbReference type="ARBA" id="ARBA00005108"/>
    </source>
</evidence>
<keyword evidence="13 21" id="KW-0503">Monooxygenase</keyword>
<dbReference type="InterPro" id="IPR001128">
    <property type="entry name" value="Cyt_P450"/>
</dbReference>
<dbReference type="PANTHER" id="PTHR24279:SF3">
    <property type="entry name" value="CHOLESTEROL SIDE-CHAIN CLEAVAGE ENZYME, MITOCHONDRIAL"/>
    <property type="match status" value="1"/>
</dbReference>
<dbReference type="GO" id="GO:0020037">
    <property type="term" value="F:heme binding"/>
    <property type="evidence" value="ECO:0007669"/>
    <property type="project" value="InterPro"/>
</dbReference>
<dbReference type="GO" id="GO:0008203">
    <property type="term" value="P:cholesterol metabolic process"/>
    <property type="evidence" value="ECO:0007669"/>
    <property type="project" value="UniProtKB-KW"/>
</dbReference>
<comment type="pathway">
    <text evidence="2 21">Lipid metabolism; C21-steroid hormone metabolism.</text>
</comment>
<keyword evidence="12 20" id="KW-0408">Iron</keyword>
<dbReference type="InterPro" id="IPR050479">
    <property type="entry name" value="CYP11_CYP27_families"/>
</dbReference>
<evidence type="ECO:0000256" key="19">
    <source>
        <dbReference type="ARBA" id="ARBA00023250"/>
    </source>
</evidence>
<gene>
    <name evidence="22" type="ORF">XELAEV_18018034mg</name>
</gene>
<dbReference type="InterPro" id="IPR002401">
    <property type="entry name" value="Cyt_P450_E_grp-I"/>
</dbReference>
<evidence type="ECO:0000256" key="18">
    <source>
        <dbReference type="ARBA" id="ARBA00023221"/>
    </source>
</evidence>
<accession>A0A974DCP5</accession>
<comment type="function">
    <text evidence="21">A cytochrome P450 monooxygenase that catalyzes the side-chain hydroxylation and cleavage of cholesterol to pregnenolone, the precursor of most steroid hormones. Catalyzes three sequential oxidation reactions of cholesterol, namely the hydroxylation at C22 followed with the hydroxylation at C20 to yield 20R,22R-hydroxycholesterol that is further cleaved between C20 and C22 to yield the C21-steroid pregnenolone and 4-methylpentanal. Mechanistically, uses molecular oxygen inserting one oxygen atom into a substrate and reducing the second into a water molecule. Two electrons are provided by NADPH via a two-protein mitochondrial transfer system comprising flavoprotein FDXR (adrenodoxin/ferredoxin reductase) and nonheme iron-sulfur protein FDX1 or FDX2 (adrenodoxin/ferredoxin).</text>
</comment>
<keyword evidence="14 21" id="KW-0443">Lipid metabolism</keyword>
<keyword evidence="19 21" id="KW-0755">Steroidogenesis</keyword>
<dbReference type="AlphaFoldDB" id="A0A974DCP5"/>
<dbReference type="GO" id="GO:0006704">
    <property type="term" value="P:glucocorticoid biosynthetic process"/>
    <property type="evidence" value="ECO:0007669"/>
    <property type="project" value="TreeGrafter"/>
</dbReference>
<name>A0A974DCP5_XENLA</name>
<dbReference type="SUPFAM" id="SSF48264">
    <property type="entry name" value="Cytochrome P450"/>
    <property type="match status" value="1"/>
</dbReference>
<keyword evidence="7 20" id="KW-0349">Heme</keyword>
<evidence type="ECO:0000256" key="11">
    <source>
        <dbReference type="ARBA" id="ARBA00023002"/>
    </source>
</evidence>
<evidence type="ECO:0000256" key="12">
    <source>
        <dbReference type="ARBA" id="ARBA00023004"/>
    </source>
</evidence>
<reference evidence="23" key="1">
    <citation type="journal article" date="2016" name="Nature">
        <title>Genome evolution in the allotetraploid frog Xenopus laevis.</title>
        <authorList>
            <person name="Session A.M."/>
            <person name="Uno Y."/>
            <person name="Kwon T."/>
            <person name="Chapman J.A."/>
            <person name="Toyoda A."/>
            <person name="Takahashi S."/>
            <person name="Fukui A."/>
            <person name="Hikosaka A."/>
            <person name="Suzuki A."/>
            <person name="Kondo M."/>
            <person name="van Heeringen S.J."/>
            <person name="Quigley I."/>
            <person name="Heinz S."/>
            <person name="Ogino H."/>
            <person name="Ochi H."/>
            <person name="Hellsten U."/>
            <person name="Lyons J.B."/>
            <person name="Simakov O."/>
            <person name="Putnam N."/>
            <person name="Stites J."/>
            <person name="Kuroki Y."/>
            <person name="Tanaka T."/>
            <person name="Michiue T."/>
            <person name="Watanabe M."/>
            <person name="Bogdanovic O."/>
            <person name="Lister R."/>
            <person name="Georgiou G."/>
            <person name="Paranjpe S.S."/>
            <person name="van Kruijsbergen I."/>
            <person name="Shu S."/>
            <person name="Carlson J."/>
            <person name="Kinoshita T."/>
            <person name="Ohta Y."/>
            <person name="Mawaribuchi S."/>
            <person name="Jenkins J."/>
            <person name="Grimwood J."/>
            <person name="Schmutz J."/>
            <person name="Mitros T."/>
            <person name="Mozaffari S.V."/>
            <person name="Suzuki Y."/>
            <person name="Haramoto Y."/>
            <person name="Yamamoto T.S."/>
            <person name="Takagi C."/>
            <person name="Heald R."/>
            <person name="Miller K."/>
            <person name="Haudenschild C."/>
            <person name="Kitzman J."/>
            <person name="Nakayama T."/>
            <person name="Izutsu Y."/>
            <person name="Robert J."/>
            <person name="Fortriede J."/>
            <person name="Burns K."/>
            <person name="Lotay V."/>
            <person name="Karimi K."/>
            <person name="Yasuoka Y."/>
            <person name="Dichmann D.S."/>
            <person name="Flajnik M.F."/>
            <person name="Houston D.W."/>
            <person name="Shendure J."/>
            <person name="DuPasquier L."/>
            <person name="Vize P.D."/>
            <person name="Zorn A.M."/>
            <person name="Ito M."/>
            <person name="Marcotte E.M."/>
            <person name="Wallingford J.B."/>
            <person name="Ito Y."/>
            <person name="Asashima M."/>
            <person name="Ueno N."/>
            <person name="Matsuda Y."/>
            <person name="Veenstra G.J."/>
            <person name="Fujiyama A."/>
            <person name="Harland R.M."/>
            <person name="Taira M."/>
            <person name="Rokhsar D.S."/>
        </authorList>
    </citation>
    <scope>NUCLEOTIDE SEQUENCE [LARGE SCALE GENOMIC DNA]</scope>
    <source>
        <strain evidence="23">J</strain>
    </source>
</reference>
<comment type="similarity">
    <text evidence="3 21">Belongs to the cytochrome P450 family.</text>
</comment>
<evidence type="ECO:0000256" key="3">
    <source>
        <dbReference type="ARBA" id="ARBA00010617"/>
    </source>
</evidence>
<evidence type="ECO:0000256" key="16">
    <source>
        <dbReference type="ARBA" id="ARBA00023136"/>
    </source>
</evidence>
<comment type="cofactor">
    <cofactor evidence="1 20 21">
        <name>heme</name>
        <dbReference type="ChEBI" id="CHEBI:30413"/>
    </cofactor>
</comment>
<dbReference type="GO" id="GO:0006700">
    <property type="term" value="P:C21-steroid hormone biosynthetic process"/>
    <property type="evidence" value="ECO:0007669"/>
    <property type="project" value="TreeGrafter"/>
</dbReference>
<evidence type="ECO:0000256" key="5">
    <source>
        <dbReference type="ARBA" id="ARBA00019844"/>
    </source>
</evidence>
<dbReference type="EMBL" id="CM004470">
    <property type="protein sequence ID" value="OCT89413.1"/>
    <property type="molecule type" value="Genomic_DNA"/>
</dbReference>
<evidence type="ECO:0000256" key="10">
    <source>
        <dbReference type="ARBA" id="ARBA00022946"/>
    </source>
</evidence>
<evidence type="ECO:0000256" key="6">
    <source>
        <dbReference type="ARBA" id="ARBA00022548"/>
    </source>
</evidence>
<keyword evidence="9" id="KW-0999">Mitochondrion inner membrane</keyword>
<evidence type="ECO:0000256" key="21">
    <source>
        <dbReference type="RuleBase" id="RU364077"/>
    </source>
</evidence>
<dbReference type="PANTHER" id="PTHR24279">
    <property type="entry name" value="CYTOCHROME P450"/>
    <property type="match status" value="1"/>
</dbReference>
<evidence type="ECO:0000256" key="1">
    <source>
        <dbReference type="ARBA" id="ARBA00001971"/>
    </source>
</evidence>
<dbReference type="GO" id="GO:0005506">
    <property type="term" value="F:iron ion binding"/>
    <property type="evidence" value="ECO:0007669"/>
    <property type="project" value="InterPro"/>
</dbReference>
<feature type="binding site" description="axial binding residue" evidence="20">
    <location>
        <position position="293"/>
    </location>
    <ligand>
        <name>heme</name>
        <dbReference type="ChEBI" id="CHEBI:30413"/>
    </ligand>
    <ligandPart>
        <name>Fe</name>
        <dbReference type="ChEBI" id="CHEBI:18248"/>
    </ligandPart>
</feature>
<keyword evidence="16 21" id="KW-0472">Membrane</keyword>
<dbReference type="Proteomes" id="UP000694892">
    <property type="component" value="Chromosome 3L"/>
</dbReference>
<keyword evidence="11 21" id="KW-0560">Oxidoreductase</keyword>
<dbReference type="Pfam" id="PF00067">
    <property type="entry name" value="p450"/>
    <property type="match status" value="2"/>
</dbReference>
<evidence type="ECO:0000313" key="23">
    <source>
        <dbReference type="Proteomes" id="UP000694892"/>
    </source>
</evidence>
<comment type="catalytic activity">
    <reaction evidence="21">
        <text>6 reduced [adrenodoxin] + cholesterol + 3 O2 + 6 H(+) = 4-methylpentanal + pregnenolone + 6 oxidized [adrenodoxin] + 4 H2O</text>
        <dbReference type="Rhea" id="RHEA:35739"/>
        <dbReference type="Rhea" id="RHEA-COMP:9998"/>
        <dbReference type="Rhea" id="RHEA-COMP:9999"/>
        <dbReference type="ChEBI" id="CHEBI:15377"/>
        <dbReference type="ChEBI" id="CHEBI:15378"/>
        <dbReference type="ChEBI" id="CHEBI:15379"/>
        <dbReference type="ChEBI" id="CHEBI:16113"/>
        <dbReference type="ChEBI" id="CHEBI:16581"/>
        <dbReference type="ChEBI" id="CHEBI:17998"/>
        <dbReference type="ChEBI" id="CHEBI:33737"/>
        <dbReference type="ChEBI" id="CHEBI:33738"/>
        <dbReference type="EC" id="1.14.15.6"/>
    </reaction>
</comment>
<keyword evidence="10 21" id="KW-0809">Transit peptide</keyword>
<evidence type="ECO:0000256" key="13">
    <source>
        <dbReference type="ARBA" id="ARBA00023033"/>
    </source>
</evidence>
<evidence type="ECO:0000256" key="20">
    <source>
        <dbReference type="PIRSR" id="PIRSR602401-1"/>
    </source>
</evidence>
<evidence type="ECO:0000256" key="7">
    <source>
        <dbReference type="ARBA" id="ARBA00022617"/>
    </source>
</evidence>